<comment type="catalytic activity">
    <reaction evidence="4">
        <text>a uridine in tRNA = a pseudouridine in tRNA</text>
        <dbReference type="Rhea" id="RHEA:54572"/>
        <dbReference type="Rhea" id="RHEA-COMP:13339"/>
        <dbReference type="Rhea" id="RHEA-COMP:13934"/>
        <dbReference type="ChEBI" id="CHEBI:65314"/>
        <dbReference type="ChEBI" id="CHEBI:65315"/>
    </reaction>
</comment>
<evidence type="ECO:0000259" key="6">
    <source>
        <dbReference type="PROSITE" id="PS50984"/>
    </source>
</evidence>
<reference evidence="7" key="1">
    <citation type="submission" date="2023-07" db="EMBL/GenBank/DDBJ databases">
        <title>Chromosome-level genome assembly of Artemia franciscana.</title>
        <authorList>
            <person name="Jo E."/>
        </authorList>
    </citation>
    <scope>NUCLEOTIDE SEQUENCE</scope>
    <source>
        <tissue evidence="7">Whole body</tissue>
    </source>
</reference>
<dbReference type="Pfam" id="PF01142">
    <property type="entry name" value="TruD"/>
    <property type="match status" value="2"/>
</dbReference>
<feature type="domain" description="TRUD" evidence="6">
    <location>
        <begin position="393"/>
        <end position="760"/>
    </location>
</feature>
<evidence type="ECO:0000256" key="3">
    <source>
        <dbReference type="ARBA" id="ARBA00023235"/>
    </source>
</evidence>
<dbReference type="InterPro" id="IPR001656">
    <property type="entry name" value="PsdUridine_synth_TruD"/>
</dbReference>
<dbReference type="InterPro" id="IPR020103">
    <property type="entry name" value="PsdUridine_synth_cat_dom_sf"/>
</dbReference>
<evidence type="ECO:0000313" key="7">
    <source>
        <dbReference type="EMBL" id="KAK2715889.1"/>
    </source>
</evidence>
<dbReference type="PANTHER" id="PTHR13326:SF31">
    <property type="entry name" value="PSEUDOURIDYLATE SYNTHASE 7 HOMOLOG"/>
    <property type="match status" value="1"/>
</dbReference>
<dbReference type="GO" id="GO:0005634">
    <property type="term" value="C:nucleus"/>
    <property type="evidence" value="ECO:0007669"/>
    <property type="project" value="TreeGrafter"/>
</dbReference>
<accession>A0AA88L7I5</accession>
<dbReference type="Gene3D" id="3.30.2350.20">
    <property type="entry name" value="TruD, catalytic domain"/>
    <property type="match status" value="2"/>
</dbReference>
<keyword evidence="3" id="KW-0413">Isomerase</keyword>
<evidence type="ECO:0000256" key="5">
    <source>
        <dbReference type="SAM" id="MobiDB-lite"/>
    </source>
</evidence>
<dbReference type="AlphaFoldDB" id="A0AA88L7I5"/>
<evidence type="ECO:0000313" key="8">
    <source>
        <dbReference type="Proteomes" id="UP001187531"/>
    </source>
</evidence>
<comment type="similarity">
    <text evidence="1">Belongs to the pseudouridine synthase TruD family.</text>
</comment>
<dbReference type="CDD" id="cd02576">
    <property type="entry name" value="PseudoU_synth_ScPUS7"/>
    <property type="match status" value="1"/>
</dbReference>
<evidence type="ECO:0000256" key="1">
    <source>
        <dbReference type="ARBA" id="ARBA00007953"/>
    </source>
</evidence>
<feature type="compositionally biased region" description="Basic and acidic residues" evidence="5">
    <location>
        <begin position="1"/>
        <end position="35"/>
    </location>
</feature>
<feature type="compositionally biased region" description="Basic residues" evidence="5">
    <location>
        <begin position="86"/>
        <end position="95"/>
    </location>
</feature>
<comment type="caution">
    <text evidence="7">The sequence shown here is derived from an EMBL/GenBank/DDBJ whole genome shotgun (WGS) entry which is preliminary data.</text>
</comment>
<gene>
    <name evidence="7" type="ORF">QYM36_010455</name>
</gene>
<proteinExistence type="inferred from homology"/>
<sequence length="845" mass="97082">MADSEEAMKQKDEHKSSKEEAAEDERPAKKAKTEEEPQPADQKATPAENGSAHAEETDKMPKDEIMPEKQATKGSISSESSSKQNRDKKRTRRLQRPFNHQSNEQDRDSNNRSGGSGEQGPARGEFGPRYEKDVGIKSYVNLHCGFTGVIKQRFSDFIVREIDMDGRVVVLNDFSLPELPEIEEISLTDVPIPEEVLEKLKKLDESTDEKSSQQKIEIDVTGNTKEERKSIHYKISRNYSSLTSTTNKQSVIVISKKTENMVKRSDVRWPVVIDGVENFYTTFSLYKVNRETVECISELARHLNIASSKFSFAGTKDKRGKTIQRMSVFRIAPDSVHEVAKQIPRINVGNFGFSPSRIELGSLKGNKFSVVIRNVVCNDSDLEEIMKNLAEEGFINFYGMQRFGTRKKGTHEIGREMLKGNWQEACNFILSSDEKESNRNLEEALRVWRTRKDAYEALRRLPSQLKMRIEGKLLHGLTKNRKDYEKAMNSLPRNIRLLYLHAYQSYIWNQVASKRSLEFRNKVLPGDLVLPLDDFEIQEEGLIEMTNYEERLKTPFYLLEEEERNRKEEERKRLDLLAREKSDTKAKEEAAKTEAKKDVNKAEETGEKMETSEAVGEEMKPEEKMQTGEAPKQAEDEKTEEPIKEEVKEAEKAETEKGKTEAEVEKAETKEEEASSDDVEAERRRKNRQVPIVVTEENMNNYTIFDVVLPLPGAEAMYPNNVCGEWYKELLEKDGIKLEDIKKKAKSYCLYGGYRRFIQRPIDLSFKKVKYTDVTHPLILSDVDALEKVELGVVEDGRYEALIMEFSLPASSYATMAIREAMKTETTAQHQASLNTYYKRFIEDI</sequence>
<dbReference type="SUPFAM" id="SSF55120">
    <property type="entry name" value="Pseudouridine synthase"/>
    <property type="match status" value="2"/>
</dbReference>
<dbReference type="InterPro" id="IPR011760">
    <property type="entry name" value="PsdUridine_synth_TruD_insert"/>
</dbReference>
<protein>
    <recommendedName>
        <fullName evidence="6">TRUD domain-containing protein</fullName>
    </recommendedName>
</protein>
<dbReference type="GO" id="GO:0003723">
    <property type="term" value="F:RNA binding"/>
    <property type="evidence" value="ECO:0007669"/>
    <property type="project" value="InterPro"/>
</dbReference>
<feature type="region of interest" description="Disordered" evidence="5">
    <location>
        <begin position="581"/>
        <end position="683"/>
    </location>
</feature>
<keyword evidence="2" id="KW-0819">tRNA processing</keyword>
<evidence type="ECO:0000256" key="4">
    <source>
        <dbReference type="ARBA" id="ARBA00036943"/>
    </source>
</evidence>
<dbReference type="EMBL" id="JAVRJZ010000012">
    <property type="protein sequence ID" value="KAK2715888.1"/>
    <property type="molecule type" value="Genomic_DNA"/>
</dbReference>
<dbReference type="GO" id="GO:0008033">
    <property type="term" value="P:tRNA processing"/>
    <property type="evidence" value="ECO:0007669"/>
    <property type="project" value="UniProtKB-KW"/>
</dbReference>
<feature type="region of interest" description="Disordered" evidence="5">
    <location>
        <begin position="1"/>
        <end position="129"/>
    </location>
</feature>
<name>A0AA88L7I5_ARTSF</name>
<evidence type="ECO:0000256" key="2">
    <source>
        <dbReference type="ARBA" id="ARBA00022694"/>
    </source>
</evidence>
<organism evidence="7 8">
    <name type="scientific">Artemia franciscana</name>
    <name type="common">Brine shrimp</name>
    <name type="synonym">Artemia sanfranciscana</name>
    <dbReference type="NCBI Taxonomy" id="6661"/>
    <lineage>
        <taxon>Eukaryota</taxon>
        <taxon>Metazoa</taxon>
        <taxon>Ecdysozoa</taxon>
        <taxon>Arthropoda</taxon>
        <taxon>Crustacea</taxon>
        <taxon>Branchiopoda</taxon>
        <taxon>Anostraca</taxon>
        <taxon>Artemiidae</taxon>
        <taxon>Artemia</taxon>
    </lineage>
</organism>
<feature type="compositionally biased region" description="Basic and acidic residues" evidence="5">
    <location>
        <begin position="581"/>
        <end position="673"/>
    </location>
</feature>
<keyword evidence="8" id="KW-1185">Reference proteome</keyword>
<dbReference type="GO" id="GO:0009982">
    <property type="term" value="F:pseudouridine synthase activity"/>
    <property type="evidence" value="ECO:0007669"/>
    <property type="project" value="InterPro"/>
</dbReference>
<dbReference type="PROSITE" id="PS50984">
    <property type="entry name" value="TRUD"/>
    <property type="match status" value="1"/>
</dbReference>
<dbReference type="EMBL" id="JAVRJZ010000012">
    <property type="protein sequence ID" value="KAK2715889.1"/>
    <property type="molecule type" value="Genomic_DNA"/>
</dbReference>
<dbReference type="PIRSF" id="PIRSF037016">
    <property type="entry name" value="Pseudouridin_synth_euk_prd"/>
    <property type="match status" value="1"/>
</dbReference>
<dbReference type="Proteomes" id="UP001187531">
    <property type="component" value="Unassembled WGS sequence"/>
</dbReference>
<feature type="compositionally biased region" description="Basic and acidic residues" evidence="5">
    <location>
        <begin position="53"/>
        <end position="71"/>
    </location>
</feature>
<dbReference type="GO" id="GO:0001522">
    <property type="term" value="P:pseudouridine synthesis"/>
    <property type="evidence" value="ECO:0007669"/>
    <property type="project" value="InterPro"/>
</dbReference>
<dbReference type="NCBIfam" id="TIGR00094">
    <property type="entry name" value="tRNA_TruD_broad"/>
    <property type="match status" value="1"/>
</dbReference>
<dbReference type="PANTHER" id="PTHR13326">
    <property type="entry name" value="TRNA PSEUDOURIDINE SYNTHASE D"/>
    <property type="match status" value="1"/>
</dbReference>
<dbReference type="InterPro" id="IPR042214">
    <property type="entry name" value="TruD_catalytic"/>
</dbReference>